<dbReference type="InterPro" id="IPR007715">
    <property type="entry name" value="Coq4"/>
</dbReference>
<proteinExistence type="predicted"/>
<accession>A0ABU5ZY48</accession>
<protein>
    <submittedName>
        <fullName evidence="1">Coq4 family protein</fullName>
    </submittedName>
</protein>
<organism evidence="1 2">
    <name type="scientific">Aquimarina gracilis</name>
    <dbReference type="NCBI Taxonomy" id="874422"/>
    <lineage>
        <taxon>Bacteria</taxon>
        <taxon>Pseudomonadati</taxon>
        <taxon>Bacteroidota</taxon>
        <taxon>Flavobacteriia</taxon>
        <taxon>Flavobacteriales</taxon>
        <taxon>Flavobacteriaceae</taxon>
        <taxon>Aquimarina</taxon>
    </lineage>
</organism>
<dbReference type="RefSeq" id="WP_324180835.1">
    <property type="nucleotide sequence ID" value="NZ_BAABAW010000020.1"/>
</dbReference>
<sequence>MRAYILETIYEWSKKPYQKWFKKNAAWSIPAGQLLLYPTESLGFHLGCFLLKYNFDPQPKLENHDVFHVLTNIGITVPEEIAMQFYLFGNGKRSLYLLAVIFLGTLLYPDNIQLFRKAYKKGQEAYAFHQLDYQKLLDQPILKIQNTFLITPLWK</sequence>
<dbReference type="Proteomes" id="UP001327027">
    <property type="component" value="Unassembled WGS sequence"/>
</dbReference>
<gene>
    <name evidence="1" type="ORF">U6A24_15125</name>
</gene>
<dbReference type="Pfam" id="PF05019">
    <property type="entry name" value="Coq4"/>
    <property type="match status" value="1"/>
</dbReference>
<keyword evidence="2" id="KW-1185">Reference proteome</keyword>
<name>A0ABU5ZY48_9FLAO</name>
<evidence type="ECO:0000313" key="1">
    <source>
        <dbReference type="EMBL" id="MEB3346809.1"/>
    </source>
</evidence>
<dbReference type="EMBL" id="JAYKLX010000007">
    <property type="protein sequence ID" value="MEB3346809.1"/>
    <property type="molecule type" value="Genomic_DNA"/>
</dbReference>
<evidence type="ECO:0000313" key="2">
    <source>
        <dbReference type="Proteomes" id="UP001327027"/>
    </source>
</evidence>
<comment type="caution">
    <text evidence="1">The sequence shown here is derived from an EMBL/GenBank/DDBJ whole genome shotgun (WGS) entry which is preliminary data.</text>
</comment>
<reference evidence="1 2" key="1">
    <citation type="journal article" date="2013" name="Int. J. Syst. Evol. Microbiol.">
        <title>Aquimarina gracilis sp. nov., isolated from the gut microflora of a mussel, Mytilus coruscus, and emended description of Aquimarina spongiae.</title>
        <authorList>
            <person name="Park S.C."/>
            <person name="Choe H.N."/>
            <person name="Baik K.S."/>
            <person name="Seong C.N."/>
        </authorList>
    </citation>
    <scope>NUCLEOTIDE SEQUENCE [LARGE SCALE GENOMIC DNA]</scope>
    <source>
        <strain evidence="1 2">PSC32</strain>
    </source>
</reference>